<protein>
    <submittedName>
        <fullName evidence="8">RNA polymerase sigma-70 factor, ECF subfamily</fullName>
    </submittedName>
</protein>
<evidence type="ECO:0000313" key="8">
    <source>
        <dbReference type="EMBL" id="SKC77271.1"/>
    </source>
</evidence>
<dbReference type="InterPro" id="IPR036388">
    <property type="entry name" value="WH-like_DNA-bd_sf"/>
</dbReference>
<dbReference type="InterPro" id="IPR039425">
    <property type="entry name" value="RNA_pol_sigma-70-like"/>
</dbReference>
<evidence type="ECO:0000256" key="2">
    <source>
        <dbReference type="ARBA" id="ARBA00023015"/>
    </source>
</evidence>
<dbReference type="InterPro" id="IPR013325">
    <property type="entry name" value="RNA_pol_sigma_r2"/>
</dbReference>
<reference evidence="8 9" key="1">
    <citation type="submission" date="2017-02" db="EMBL/GenBank/DDBJ databases">
        <authorList>
            <person name="Peterson S.W."/>
        </authorList>
    </citation>
    <scope>NUCLEOTIDE SEQUENCE [LARGE SCALE GENOMIC DNA]</scope>
    <source>
        <strain evidence="8 9">P15</strain>
    </source>
</reference>
<dbReference type="EMBL" id="FUZV01000002">
    <property type="protein sequence ID" value="SKC77271.1"/>
    <property type="molecule type" value="Genomic_DNA"/>
</dbReference>
<dbReference type="InterPro" id="IPR013324">
    <property type="entry name" value="RNA_pol_sigma_r3/r4-like"/>
</dbReference>
<sequence>MACAGWGTLTLISALAFPFVFGYMRAPSDQHPPPDEGPEAGTGEAPASAESLMRDFNQALVRMLQLRLGSYEDAREVAQEAYAKLLVAGDSKVVSYHRAYLFRIAQNLATDLLRKRAYTELPEPIDLGLWRDPVANPERAARLSQVLHKLPAILAELPDNCTEAFRLVRIKQLSFAEAAACMGLTERMVRIHVARALAHCQQHLDGITDEYAGEGHE</sequence>
<dbReference type="OrthoDB" id="9797134at2"/>
<evidence type="ECO:0000256" key="1">
    <source>
        <dbReference type="ARBA" id="ARBA00010641"/>
    </source>
</evidence>
<dbReference type="GO" id="GO:0006352">
    <property type="term" value="P:DNA-templated transcription initiation"/>
    <property type="evidence" value="ECO:0007669"/>
    <property type="project" value="InterPro"/>
</dbReference>
<evidence type="ECO:0000259" key="7">
    <source>
        <dbReference type="Pfam" id="PF08281"/>
    </source>
</evidence>
<dbReference type="GO" id="GO:0016987">
    <property type="term" value="F:sigma factor activity"/>
    <property type="evidence" value="ECO:0007669"/>
    <property type="project" value="UniProtKB-KW"/>
</dbReference>
<evidence type="ECO:0000259" key="6">
    <source>
        <dbReference type="Pfam" id="PF04542"/>
    </source>
</evidence>
<organism evidence="8 9">
    <name type="scientific">Pseudoxanthomonas indica</name>
    <dbReference type="NCBI Taxonomy" id="428993"/>
    <lineage>
        <taxon>Bacteria</taxon>
        <taxon>Pseudomonadati</taxon>
        <taxon>Pseudomonadota</taxon>
        <taxon>Gammaproteobacteria</taxon>
        <taxon>Lysobacterales</taxon>
        <taxon>Lysobacteraceae</taxon>
        <taxon>Pseudoxanthomonas</taxon>
    </lineage>
</organism>
<dbReference type="Pfam" id="PF08281">
    <property type="entry name" value="Sigma70_r4_2"/>
    <property type="match status" value="1"/>
</dbReference>
<dbReference type="NCBIfam" id="TIGR02937">
    <property type="entry name" value="sigma70-ECF"/>
    <property type="match status" value="1"/>
</dbReference>
<dbReference type="InterPro" id="IPR014284">
    <property type="entry name" value="RNA_pol_sigma-70_dom"/>
</dbReference>
<dbReference type="PANTHER" id="PTHR43133:SF63">
    <property type="entry name" value="RNA POLYMERASE SIGMA FACTOR FECI-RELATED"/>
    <property type="match status" value="1"/>
</dbReference>
<gene>
    <name evidence="8" type="ORF">SAMN06296058_2772</name>
</gene>
<feature type="domain" description="RNA polymerase sigma-70 region 2" evidence="6">
    <location>
        <begin position="54"/>
        <end position="117"/>
    </location>
</feature>
<feature type="region of interest" description="Disordered" evidence="5">
    <location>
        <begin position="28"/>
        <end position="48"/>
    </location>
</feature>
<evidence type="ECO:0000313" key="9">
    <source>
        <dbReference type="Proteomes" id="UP000190341"/>
    </source>
</evidence>
<dbReference type="InterPro" id="IPR007627">
    <property type="entry name" value="RNA_pol_sigma70_r2"/>
</dbReference>
<keyword evidence="9" id="KW-1185">Reference proteome</keyword>
<dbReference type="SUPFAM" id="SSF88946">
    <property type="entry name" value="Sigma2 domain of RNA polymerase sigma factors"/>
    <property type="match status" value="1"/>
</dbReference>
<dbReference type="InterPro" id="IPR013249">
    <property type="entry name" value="RNA_pol_sigma70_r4_t2"/>
</dbReference>
<keyword evidence="3" id="KW-0731">Sigma factor</keyword>
<dbReference type="SUPFAM" id="SSF88659">
    <property type="entry name" value="Sigma3 and sigma4 domains of RNA polymerase sigma factors"/>
    <property type="match status" value="1"/>
</dbReference>
<comment type="similarity">
    <text evidence="1">Belongs to the sigma-70 factor family. ECF subfamily.</text>
</comment>
<dbReference type="Gene3D" id="1.10.10.10">
    <property type="entry name" value="Winged helix-like DNA-binding domain superfamily/Winged helix DNA-binding domain"/>
    <property type="match status" value="1"/>
</dbReference>
<dbReference type="AlphaFoldDB" id="A0A1T5LMW1"/>
<name>A0A1T5LMW1_9GAMM</name>
<dbReference type="PANTHER" id="PTHR43133">
    <property type="entry name" value="RNA POLYMERASE ECF-TYPE SIGMA FACTO"/>
    <property type="match status" value="1"/>
</dbReference>
<evidence type="ECO:0000256" key="5">
    <source>
        <dbReference type="SAM" id="MobiDB-lite"/>
    </source>
</evidence>
<dbReference type="Pfam" id="PF04542">
    <property type="entry name" value="Sigma70_r2"/>
    <property type="match status" value="1"/>
</dbReference>
<proteinExistence type="inferred from homology"/>
<keyword evidence="4" id="KW-0804">Transcription</keyword>
<dbReference type="Gene3D" id="1.10.1740.10">
    <property type="match status" value="1"/>
</dbReference>
<evidence type="ECO:0000256" key="3">
    <source>
        <dbReference type="ARBA" id="ARBA00023082"/>
    </source>
</evidence>
<dbReference type="STRING" id="428993.SAMN06296058_2772"/>
<accession>A0A1T5LMW1</accession>
<evidence type="ECO:0000256" key="4">
    <source>
        <dbReference type="ARBA" id="ARBA00023163"/>
    </source>
</evidence>
<dbReference type="Proteomes" id="UP000190341">
    <property type="component" value="Unassembled WGS sequence"/>
</dbReference>
<keyword evidence="2" id="KW-0805">Transcription regulation</keyword>
<dbReference type="GO" id="GO:0003677">
    <property type="term" value="F:DNA binding"/>
    <property type="evidence" value="ECO:0007669"/>
    <property type="project" value="InterPro"/>
</dbReference>
<feature type="domain" description="RNA polymerase sigma factor 70 region 4 type 2" evidence="7">
    <location>
        <begin position="149"/>
        <end position="200"/>
    </location>
</feature>